<dbReference type="EMBL" id="JAUSTU010000003">
    <property type="protein sequence ID" value="MDQ0154721.1"/>
    <property type="molecule type" value="Genomic_DNA"/>
</dbReference>
<keyword evidence="1" id="KW-1133">Transmembrane helix</keyword>
<evidence type="ECO:0000313" key="3">
    <source>
        <dbReference type="Proteomes" id="UP001231362"/>
    </source>
</evidence>
<accession>A0ABT9V195</accession>
<dbReference type="Proteomes" id="UP001231362">
    <property type="component" value="Unassembled WGS sequence"/>
</dbReference>
<keyword evidence="1" id="KW-0812">Transmembrane</keyword>
<feature type="transmembrane region" description="Helical" evidence="1">
    <location>
        <begin position="7"/>
        <end position="31"/>
    </location>
</feature>
<name>A0ABT9V195_9BACL</name>
<reference evidence="2 3" key="1">
    <citation type="submission" date="2023-07" db="EMBL/GenBank/DDBJ databases">
        <title>Genomic Encyclopedia of Type Strains, Phase IV (KMG-IV): sequencing the most valuable type-strain genomes for metagenomic binning, comparative biology and taxonomic classification.</title>
        <authorList>
            <person name="Goeker M."/>
        </authorList>
    </citation>
    <scope>NUCLEOTIDE SEQUENCE [LARGE SCALE GENOMIC DNA]</scope>
    <source>
        <strain evidence="2 3">DSM 23948</strain>
    </source>
</reference>
<evidence type="ECO:0000313" key="2">
    <source>
        <dbReference type="EMBL" id="MDQ0154721.1"/>
    </source>
</evidence>
<organism evidence="2 3">
    <name type="scientific">Anoxybacillus andreesenii</name>
    <dbReference type="NCBI Taxonomy" id="1325932"/>
    <lineage>
        <taxon>Bacteria</taxon>
        <taxon>Bacillati</taxon>
        <taxon>Bacillota</taxon>
        <taxon>Bacilli</taxon>
        <taxon>Bacillales</taxon>
        <taxon>Anoxybacillaceae</taxon>
        <taxon>Anoxybacillus</taxon>
    </lineage>
</organism>
<protein>
    <submittedName>
        <fullName evidence="2">Vacuolar-type H+-ATPase subunit I/STV1</fullName>
    </submittedName>
</protein>
<proteinExistence type="predicted"/>
<sequence length="84" mass="9262">MQKSLQILGYVLFISGIMLFGLMHLAIALFIPHLGGWSSPPGKLATVLNEMIGWAPYIFSIILIIVGALILINNLLQLSQRDKD</sequence>
<dbReference type="RefSeq" id="WP_307149308.1">
    <property type="nucleotide sequence ID" value="NZ_JAUSTU010000003.1"/>
</dbReference>
<comment type="caution">
    <text evidence="2">The sequence shown here is derived from an EMBL/GenBank/DDBJ whole genome shotgun (WGS) entry which is preliminary data.</text>
</comment>
<keyword evidence="1" id="KW-0472">Membrane</keyword>
<feature type="transmembrane region" description="Helical" evidence="1">
    <location>
        <begin position="51"/>
        <end position="76"/>
    </location>
</feature>
<gene>
    <name evidence="2" type="ORF">J2S07_001025</name>
</gene>
<evidence type="ECO:0000256" key="1">
    <source>
        <dbReference type="SAM" id="Phobius"/>
    </source>
</evidence>
<keyword evidence="3" id="KW-1185">Reference proteome</keyword>